<feature type="transmembrane region" description="Helical" evidence="1">
    <location>
        <begin position="12"/>
        <end position="39"/>
    </location>
</feature>
<feature type="transmembrane region" description="Helical" evidence="1">
    <location>
        <begin position="75"/>
        <end position="95"/>
    </location>
</feature>
<accession>A0A371I2G0</accession>
<gene>
    <name evidence="2" type="ORF">CR513_06446</name>
</gene>
<sequence length="260" mass="29017">MRLHVASSSAQLPIIIVFSLPIHAVFTRDSWVFFVYSFIFLYTPSNPLSSTLLRAFYCSLLLGFSAFSTRAPCPFGFFVALPAYFTLTSSPLTILHDKTSLGLLADPRILVVGSLSNGSSSSSNLGDMVGNEPQRSATSVVEEEFPFKVLFRKAGESDSSRGLPSWIDPSVARVYSTYTRPESLVGIVDAIYRRGPWSVDVLPYCSDEFVCEWPEDTEGPFFYFYDTLFLKLGVKLPFIDFEWSVLRVLNIAPTQLHPNS</sequence>
<feature type="non-terminal residue" evidence="2">
    <location>
        <position position="1"/>
    </location>
</feature>
<dbReference type="AlphaFoldDB" id="A0A371I2G0"/>
<organism evidence="2 3">
    <name type="scientific">Mucuna pruriens</name>
    <name type="common">Velvet bean</name>
    <name type="synonym">Dolichos pruriens</name>
    <dbReference type="NCBI Taxonomy" id="157652"/>
    <lineage>
        <taxon>Eukaryota</taxon>
        <taxon>Viridiplantae</taxon>
        <taxon>Streptophyta</taxon>
        <taxon>Embryophyta</taxon>
        <taxon>Tracheophyta</taxon>
        <taxon>Spermatophyta</taxon>
        <taxon>Magnoliopsida</taxon>
        <taxon>eudicotyledons</taxon>
        <taxon>Gunneridae</taxon>
        <taxon>Pentapetalae</taxon>
        <taxon>rosids</taxon>
        <taxon>fabids</taxon>
        <taxon>Fabales</taxon>
        <taxon>Fabaceae</taxon>
        <taxon>Papilionoideae</taxon>
        <taxon>50 kb inversion clade</taxon>
        <taxon>NPAAA clade</taxon>
        <taxon>indigoferoid/millettioid clade</taxon>
        <taxon>Phaseoleae</taxon>
        <taxon>Mucuna</taxon>
    </lineage>
</organism>
<reference evidence="2" key="1">
    <citation type="submission" date="2018-05" db="EMBL/GenBank/DDBJ databases">
        <title>Draft genome of Mucuna pruriens seed.</title>
        <authorList>
            <person name="Nnadi N.E."/>
            <person name="Vos R."/>
            <person name="Hasami M.H."/>
            <person name="Devisetty U.K."/>
            <person name="Aguiy J.C."/>
        </authorList>
    </citation>
    <scope>NUCLEOTIDE SEQUENCE [LARGE SCALE GENOMIC DNA]</scope>
    <source>
        <strain evidence="2">JCA_2017</strain>
    </source>
</reference>
<protein>
    <submittedName>
        <fullName evidence="2">Uncharacterized protein</fullName>
    </submittedName>
</protein>
<keyword evidence="1" id="KW-0472">Membrane</keyword>
<evidence type="ECO:0000313" key="2">
    <source>
        <dbReference type="EMBL" id="RDY09221.1"/>
    </source>
</evidence>
<keyword evidence="1" id="KW-0812">Transmembrane</keyword>
<dbReference type="EMBL" id="QJKJ01001095">
    <property type="protein sequence ID" value="RDY09221.1"/>
    <property type="molecule type" value="Genomic_DNA"/>
</dbReference>
<keyword evidence="1" id="KW-1133">Transmembrane helix</keyword>
<evidence type="ECO:0000256" key="1">
    <source>
        <dbReference type="SAM" id="Phobius"/>
    </source>
</evidence>
<proteinExistence type="predicted"/>
<keyword evidence="3" id="KW-1185">Reference proteome</keyword>
<comment type="caution">
    <text evidence="2">The sequence shown here is derived from an EMBL/GenBank/DDBJ whole genome shotgun (WGS) entry which is preliminary data.</text>
</comment>
<name>A0A371I2G0_MUCPR</name>
<dbReference type="Proteomes" id="UP000257109">
    <property type="component" value="Unassembled WGS sequence"/>
</dbReference>
<evidence type="ECO:0000313" key="3">
    <source>
        <dbReference type="Proteomes" id="UP000257109"/>
    </source>
</evidence>